<dbReference type="STRING" id="1566387.QV13_22425"/>
<gene>
    <name evidence="1" type="ORF">QV13_22425</name>
</gene>
<proteinExistence type="predicted"/>
<dbReference type="GO" id="GO:0005737">
    <property type="term" value="C:cytoplasm"/>
    <property type="evidence" value="ECO:0007669"/>
    <property type="project" value="TreeGrafter"/>
</dbReference>
<dbReference type="InterPro" id="IPR036412">
    <property type="entry name" value="HAD-like_sf"/>
</dbReference>
<dbReference type="Pfam" id="PF12710">
    <property type="entry name" value="HAD"/>
    <property type="match status" value="1"/>
</dbReference>
<reference evidence="1 2" key="1">
    <citation type="submission" date="2016-08" db="EMBL/GenBank/DDBJ databases">
        <title>Whole genome sequence of Mesorhizobium sp. strain UASWS1009 isolated from industrial sewage.</title>
        <authorList>
            <person name="Crovadore J."/>
            <person name="Calmin G."/>
            <person name="Chablais R."/>
            <person name="Cochard B."/>
            <person name="Lefort F."/>
        </authorList>
    </citation>
    <scope>NUCLEOTIDE SEQUENCE [LARGE SCALE GENOMIC DNA]</scope>
    <source>
        <strain evidence="1 2">UASWS1009</strain>
    </source>
</reference>
<dbReference type="SUPFAM" id="SSF56784">
    <property type="entry name" value="HAD-like"/>
    <property type="match status" value="1"/>
</dbReference>
<dbReference type="PANTHER" id="PTHR43344:SF21">
    <property type="entry name" value="POLYOL PHOSPHATE PHOSPHATASE PYP1"/>
    <property type="match status" value="1"/>
</dbReference>
<protein>
    <recommendedName>
        <fullName evidence="3">2,3-diketo-5-methylthio-1-phosphopentane phosphatase</fullName>
    </recommendedName>
</protein>
<dbReference type="GO" id="GO:0000287">
    <property type="term" value="F:magnesium ion binding"/>
    <property type="evidence" value="ECO:0007669"/>
    <property type="project" value="TreeGrafter"/>
</dbReference>
<dbReference type="OrthoDB" id="9804940at2"/>
<dbReference type="GO" id="GO:0036424">
    <property type="term" value="F:L-phosphoserine phosphatase activity"/>
    <property type="evidence" value="ECO:0007669"/>
    <property type="project" value="TreeGrafter"/>
</dbReference>
<dbReference type="AlphaFoldDB" id="A0A1C2DFX5"/>
<dbReference type="GO" id="GO:0006564">
    <property type="term" value="P:L-serine biosynthetic process"/>
    <property type="evidence" value="ECO:0007669"/>
    <property type="project" value="TreeGrafter"/>
</dbReference>
<accession>A0A1C2DFX5</accession>
<keyword evidence="2" id="KW-1185">Reference proteome</keyword>
<dbReference type="Gene3D" id="3.40.50.1000">
    <property type="entry name" value="HAD superfamily/HAD-like"/>
    <property type="match status" value="1"/>
</dbReference>
<dbReference type="Gene3D" id="3.90.1470.20">
    <property type="match status" value="1"/>
</dbReference>
<name>A0A1C2DFX5_9HYPH</name>
<dbReference type="InterPro" id="IPR050582">
    <property type="entry name" value="HAD-like_SerB"/>
</dbReference>
<dbReference type="PANTHER" id="PTHR43344">
    <property type="entry name" value="PHOSPHOSERINE PHOSPHATASE"/>
    <property type="match status" value="1"/>
</dbReference>
<dbReference type="Proteomes" id="UP000094412">
    <property type="component" value="Unassembled WGS sequence"/>
</dbReference>
<dbReference type="NCBIfam" id="TIGR01488">
    <property type="entry name" value="HAD-SF-IB"/>
    <property type="match status" value="1"/>
</dbReference>
<evidence type="ECO:0000313" key="2">
    <source>
        <dbReference type="Proteomes" id="UP000094412"/>
    </source>
</evidence>
<dbReference type="InterPro" id="IPR023214">
    <property type="entry name" value="HAD_sf"/>
</dbReference>
<dbReference type="RefSeq" id="WP_065998136.1">
    <property type="nucleotide sequence ID" value="NZ_MDEO01000036.1"/>
</dbReference>
<sequence length="233" mass="25330">MASIDLLPLPGIECFIDFDGTISLEDTTDLLLAQFAEPAWRTVEAAWERGTIGSRECMSRQVDLLRVEPVMLDLFANCLQIDPDFVPFVEALQESGIKVTIVSDGLDRVIAHALKGYGLELPVLANGLAATGGDRWRLDCLHASDNCRANSAHCKCATFDRAPDSALRVLIGDGRSDFCAASISDMVFAKGKLADHCRANGITHRAFGTFADLPMLFSDWLANVQTVQSAQLL</sequence>
<organism evidence="1 2">
    <name type="scientific">Mesorhizobium hungaricum</name>
    <dbReference type="NCBI Taxonomy" id="1566387"/>
    <lineage>
        <taxon>Bacteria</taxon>
        <taxon>Pseudomonadati</taxon>
        <taxon>Pseudomonadota</taxon>
        <taxon>Alphaproteobacteria</taxon>
        <taxon>Hyphomicrobiales</taxon>
        <taxon>Phyllobacteriaceae</taxon>
        <taxon>Mesorhizobium</taxon>
    </lineage>
</organism>
<evidence type="ECO:0008006" key="3">
    <source>
        <dbReference type="Google" id="ProtNLM"/>
    </source>
</evidence>
<dbReference type="EMBL" id="MDEO01000036">
    <property type="protein sequence ID" value="OCX13669.1"/>
    <property type="molecule type" value="Genomic_DNA"/>
</dbReference>
<comment type="caution">
    <text evidence="1">The sequence shown here is derived from an EMBL/GenBank/DDBJ whole genome shotgun (WGS) entry which is preliminary data.</text>
</comment>
<evidence type="ECO:0000313" key="1">
    <source>
        <dbReference type="EMBL" id="OCX13669.1"/>
    </source>
</evidence>